<dbReference type="GO" id="GO:0006386">
    <property type="term" value="P:termination of RNA polymerase III transcription"/>
    <property type="evidence" value="ECO:0007669"/>
    <property type="project" value="TreeGrafter"/>
</dbReference>
<evidence type="ECO:0000313" key="8">
    <source>
        <dbReference type="EMBL" id="KAJ5709992.1"/>
    </source>
</evidence>
<protein>
    <recommendedName>
        <fullName evidence="7">TFIIS-type domain-containing protein</fullName>
    </recommendedName>
</protein>
<feature type="binding site" evidence="4">
    <location>
        <position position="36"/>
    </location>
    <ligand>
        <name>Zn(2+)</name>
        <dbReference type="ChEBI" id="CHEBI:29105"/>
        <label>1</label>
    </ligand>
</feature>
<feature type="binding site" evidence="4">
    <location>
        <position position="77"/>
    </location>
    <ligand>
        <name>Zn(2+)</name>
        <dbReference type="ChEBI" id="CHEBI:29105"/>
        <label>2</label>
    </ligand>
</feature>
<dbReference type="GO" id="GO:0055029">
    <property type="term" value="C:nuclear DNA-directed RNA polymerase complex"/>
    <property type="evidence" value="ECO:0007669"/>
    <property type="project" value="UniProtKB-ARBA"/>
</dbReference>
<evidence type="ECO:0000313" key="9">
    <source>
        <dbReference type="Proteomes" id="UP001215712"/>
    </source>
</evidence>
<sequence length="141" mass="15893">MPLVFCPNCSNALTIARADSTNAHPMGVNRFECRACPYEWALEKKWYERTDLKEKEVEQALGGKDEWKNADSMATQCPNEGCNGDRAYFYQLQIRSADEPMTTFLRVALSPLLPIAPLLPLHNTEADSCGQCTSCATQWRE</sequence>
<accession>A0AAD6HEG5</accession>
<proteinExistence type="inferred from homology"/>
<evidence type="ECO:0000256" key="2">
    <source>
        <dbReference type="ARBA" id="ARBA00022771"/>
    </source>
</evidence>
<evidence type="ECO:0000259" key="7">
    <source>
        <dbReference type="PROSITE" id="PS51133"/>
    </source>
</evidence>
<dbReference type="PANTHER" id="PTHR11239:SF12">
    <property type="entry name" value="DNA-DIRECTED RNA POLYMERASE III SUBUNIT RPC10"/>
    <property type="match status" value="1"/>
</dbReference>
<keyword evidence="6" id="KW-0804">Transcription</keyword>
<name>A0AAD6HEG5_9EURO</name>
<dbReference type="EMBL" id="JAQJAN010000017">
    <property type="protein sequence ID" value="KAJ5709992.1"/>
    <property type="molecule type" value="Genomic_DNA"/>
</dbReference>
<evidence type="ECO:0000256" key="4">
    <source>
        <dbReference type="PIRSR" id="PIRSR005586-1"/>
    </source>
</evidence>
<keyword evidence="6" id="KW-0240">DNA-directed RNA polymerase</keyword>
<keyword evidence="3 4" id="KW-0862">Zinc</keyword>
<dbReference type="InterPro" id="IPR012164">
    <property type="entry name" value="Rpa12/Rpb9/Rpc10/TFS"/>
</dbReference>
<feature type="binding site" evidence="4">
    <location>
        <position position="33"/>
    </location>
    <ligand>
        <name>Zn(2+)</name>
        <dbReference type="ChEBI" id="CHEBI:29105"/>
        <label>1</label>
    </ligand>
</feature>
<keyword evidence="9" id="KW-1185">Reference proteome</keyword>
<comment type="caution">
    <text evidence="8">The sequence shown here is derived from an EMBL/GenBank/DDBJ whole genome shotgun (WGS) entry which is preliminary data.</text>
</comment>
<keyword evidence="2 5" id="KW-0863">Zinc-finger</keyword>
<feature type="zinc finger region" description="C4-type" evidence="5">
    <location>
        <begin position="6"/>
        <end position="36"/>
    </location>
</feature>
<feature type="binding site" evidence="4">
    <location>
        <position position="82"/>
    </location>
    <ligand>
        <name>Zn(2+)</name>
        <dbReference type="ChEBI" id="CHEBI:29105"/>
        <label>2</label>
    </ligand>
</feature>
<reference evidence="8" key="2">
    <citation type="submission" date="2023-01" db="EMBL/GenBank/DDBJ databases">
        <authorList>
            <person name="Petersen C."/>
        </authorList>
    </citation>
    <scope>NUCLEOTIDE SEQUENCE</scope>
    <source>
        <strain evidence="8">IBT 17514</strain>
    </source>
</reference>
<dbReference type="PANTHER" id="PTHR11239">
    <property type="entry name" value="DNA-DIRECTED RNA POLYMERASE"/>
    <property type="match status" value="1"/>
</dbReference>
<gene>
    <name evidence="8" type="ORF">N7493_009584</name>
</gene>
<dbReference type="Pfam" id="PF02150">
    <property type="entry name" value="Zn_ribbon_RPB9"/>
    <property type="match status" value="1"/>
</dbReference>
<dbReference type="GO" id="GO:0003899">
    <property type="term" value="F:DNA-directed RNA polymerase activity"/>
    <property type="evidence" value="ECO:0007669"/>
    <property type="project" value="InterPro"/>
</dbReference>
<dbReference type="GO" id="GO:0008270">
    <property type="term" value="F:zinc ion binding"/>
    <property type="evidence" value="ECO:0007669"/>
    <property type="project" value="UniProtKB-KW"/>
</dbReference>
<dbReference type="GO" id="GO:0005666">
    <property type="term" value="C:RNA polymerase III complex"/>
    <property type="evidence" value="ECO:0007669"/>
    <property type="project" value="TreeGrafter"/>
</dbReference>
<dbReference type="Proteomes" id="UP001215712">
    <property type="component" value="Unassembled WGS sequence"/>
</dbReference>
<evidence type="ECO:0000256" key="1">
    <source>
        <dbReference type="ARBA" id="ARBA00022723"/>
    </source>
</evidence>
<dbReference type="GO" id="GO:0003676">
    <property type="term" value="F:nucleic acid binding"/>
    <property type="evidence" value="ECO:0007669"/>
    <property type="project" value="InterPro"/>
</dbReference>
<reference evidence="8" key="1">
    <citation type="journal article" date="2023" name="IMA Fungus">
        <title>Comparative genomic study of the Penicillium genus elucidates a diverse pangenome and 15 lateral gene transfer events.</title>
        <authorList>
            <person name="Petersen C."/>
            <person name="Sorensen T."/>
            <person name="Nielsen M.R."/>
            <person name="Sondergaard T.E."/>
            <person name="Sorensen J.L."/>
            <person name="Fitzpatrick D.A."/>
            <person name="Frisvad J.C."/>
            <person name="Nielsen K.L."/>
        </authorList>
    </citation>
    <scope>NUCLEOTIDE SEQUENCE</scope>
    <source>
        <strain evidence="8">IBT 17514</strain>
    </source>
</reference>
<dbReference type="InterPro" id="IPR001529">
    <property type="entry name" value="Zn_ribbon_RPB9"/>
</dbReference>
<feature type="domain" description="TFIIS-type" evidence="7">
    <location>
        <begin position="73"/>
        <end position="140"/>
    </location>
</feature>
<dbReference type="Gene3D" id="2.20.25.10">
    <property type="match status" value="1"/>
</dbReference>
<dbReference type="AlphaFoldDB" id="A0AAD6HEG5"/>
<dbReference type="SMART" id="SM00440">
    <property type="entry name" value="ZnF_C2C2"/>
    <property type="match status" value="1"/>
</dbReference>
<dbReference type="InterPro" id="IPR001222">
    <property type="entry name" value="Znf_TFIIS"/>
</dbReference>
<feature type="binding site" evidence="4">
    <location>
        <position position="9"/>
    </location>
    <ligand>
        <name>Zn(2+)</name>
        <dbReference type="ChEBI" id="CHEBI:29105"/>
        <label>1</label>
    </ligand>
</feature>
<dbReference type="Pfam" id="PF01096">
    <property type="entry name" value="Zn_ribbon_TFIIS"/>
    <property type="match status" value="1"/>
</dbReference>
<organism evidence="8 9">
    <name type="scientific">Penicillium malachiteum</name>
    <dbReference type="NCBI Taxonomy" id="1324776"/>
    <lineage>
        <taxon>Eukaryota</taxon>
        <taxon>Fungi</taxon>
        <taxon>Dikarya</taxon>
        <taxon>Ascomycota</taxon>
        <taxon>Pezizomycotina</taxon>
        <taxon>Eurotiomycetes</taxon>
        <taxon>Eurotiomycetidae</taxon>
        <taxon>Eurotiales</taxon>
        <taxon>Aspergillaceae</taxon>
        <taxon>Penicillium</taxon>
    </lineage>
</organism>
<evidence type="ECO:0000256" key="5">
    <source>
        <dbReference type="PIRSR" id="PIRSR005586-2"/>
    </source>
</evidence>
<comment type="similarity">
    <text evidence="6">Belongs to the archaeal rpoM/eukaryotic RPA12/RPB9/RPC11 RNA polymerase family.</text>
</comment>
<evidence type="ECO:0000256" key="3">
    <source>
        <dbReference type="ARBA" id="ARBA00022833"/>
    </source>
</evidence>
<dbReference type="SUPFAM" id="SSF57783">
    <property type="entry name" value="Zinc beta-ribbon"/>
    <property type="match status" value="1"/>
</dbReference>
<dbReference type="PROSITE" id="PS51133">
    <property type="entry name" value="ZF_TFIIS_2"/>
    <property type="match status" value="1"/>
</dbReference>
<evidence type="ECO:0000256" key="6">
    <source>
        <dbReference type="RuleBase" id="RU003474"/>
    </source>
</evidence>
<keyword evidence="1 4" id="KW-0479">Metal-binding</keyword>
<feature type="binding site" evidence="4">
    <location>
        <position position="6"/>
    </location>
    <ligand>
        <name>Zn(2+)</name>
        <dbReference type="ChEBI" id="CHEBI:29105"/>
        <label>1</label>
    </ligand>
</feature>